<organism evidence="7 9">
    <name type="scientific">Legionella moravica</name>
    <dbReference type="NCBI Taxonomy" id="39962"/>
    <lineage>
        <taxon>Bacteria</taxon>
        <taxon>Pseudomonadati</taxon>
        <taxon>Pseudomonadota</taxon>
        <taxon>Gammaproteobacteria</taxon>
        <taxon>Legionellales</taxon>
        <taxon>Legionellaceae</taxon>
        <taxon>Legionella</taxon>
    </lineage>
</organism>
<keyword evidence="7" id="KW-0966">Cell projection</keyword>
<sequence>MNIASVNNLFLNTMTPSIERTEQPKTTFSTLMEEKITETNNQLNAADEALTQLASGHAENLHQTMITLEQAKLSFQYLEQIRNRLMTAYQELLREQI</sequence>
<dbReference type="GO" id="GO:0005198">
    <property type="term" value="F:structural molecule activity"/>
    <property type="evidence" value="ECO:0007669"/>
    <property type="project" value="UniProtKB-UniRule"/>
</dbReference>
<gene>
    <name evidence="5" type="primary">fliE</name>
    <name evidence="6" type="ORF">Lmor_0751</name>
    <name evidence="7" type="ORF">NCTC12239_01257</name>
</gene>
<dbReference type="GO" id="GO:0009425">
    <property type="term" value="C:bacterial-type flagellum basal body"/>
    <property type="evidence" value="ECO:0007669"/>
    <property type="project" value="UniProtKB-SubCell"/>
</dbReference>
<dbReference type="Proteomes" id="UP000254040">
    <property type="component" value="Unassembled WGS sequence"/>
</dbReference>
<reference evidence="7 9" key="2">
    <citation type="submission" date="2018-06" db="EMBL/GenBank/DDBJ databases">
        <authorList>
            <consortium name="Pathogen Informatics"/>
            <person name="Doyle S."/>
        </authorList>
    </citation>
    <scope>NUCLEOTIDE SEQUENCE [LARGE SCALE GENOMIC DNA]</scope>
    <source>
        <strain evidence="7 9">NCTC12239</strain>
    </source>
</reference>
<name>A0A378JUB7_9GAMM</name>
<comment type="subcellular location">
    <subcellularLocation>
        <location evidence="1 5">Bacterial flagellum basal body</location>
    </subcellularLocation>
</comment>
<dbReference type="PANTHER" id="PTHR34653:SF1">
    <property type="entry name" value="FLAGELLAR HOOK-BASAL BODY COMPLEX PROTEIN FLIE"/>
    <property type="match status" value="1"/>
</dbReference>
<dbReference type="Pfam" id="PF02049">
    <property type="entry name" value="FliE"/>
    <property type="match status" value="1"/>
</dbReference>
<dbReference type="GO" id="GO:0003774">
    <property type="term" value="F:cytoskeletal motor activity"/>
    <property type="evidence" value="ECO:0007669"/>
    <property type="project" value="InterPro"/>
</dbReference>
<keyword evidence="4 5" id="KW-0975">Bacterial flagellum</keyword>
<evidence type="ECO:0000256" key="4">
    <source>
        <dbReference type="ARBA" id="ARBA00023143"/>
    </source>
</evidence>
<dbReference type="PANTHER" id="PTHR34653">
    <property type="match status" value="1"/>
</dbReference>
<evidence type="ECO:0000313" key="6">
    <source>
        <dbReference type="EMBL" id="KTD35304.1"/>
    </source>
</evidence>
<dbReference type="HAMAP" id="MF_00724">
    <property type="entry name" value="FliE"/>
    <property type="match status" value="1"/>
</dbReference>
<evidence type="ECO:0000256" key="2">
    <source>
        <dbReference type="ARBA" id="ARBA00009272"/>
    </source>
</evidence>
<proteinExistence type="inferred from homology"/>
<dbReference type="PRINTS" id="PR01006">
    <property type="entry name" value="FLGHOOKFLIE"/>
</dbReference>
<evidence type="ECO:0000256" key="5">
    <source>
        <dbReference type="HAMAP-Rule" id="MF_00724"/>
    </source>
</evidence>
<dbReference type="GO" id="GO:0071973">
    <property type="term" value="P:bacterial-type flagellum-dependent cell motility"/>
    <property type="evidence" value="ECO:0007669"/>
    <property type="project" value="InterPro"/>
</dbReference>
<evidence type="ECO:0000313" key="9">
    <source>
        <dbReference type="Proteomes" id="UP000254040"/>
    </source>
</evidence>
<evidence type="ECO:0000256" key="3">
    <source>
        <dbReference type="ARBA" id="ARBA00018024"/>
    </source>
</evidence>
<dbReference type="InterPro" id="IPR001624">
    <property type="entry name" value="FliE"/>
</dbReference>
<dbReference type="STRING" id="39962.Lmor_0751"/>
<keyword evidence="8" id="KW-1185">Reference proteome</keyword>
<reference evidence="6 8" key="1">
    <citation type="submission" date="2015-11" db="EMBL/GenBank/DDBJ databases">
        <title>Genomic analysis of 38 Legionella species identifies large and diverse effector repertoires.</title>
        <authorList>
            <person name="Burstein D."/>
            <person name="Amaro F."/>
            <person name="Zusman T."/>
            <person name="Lifshitz Z."/>
            <person name="Cohen O."/>
            <person name="Gilbert J.A."/>
            <person name="Pupko T."/>
            <person name="Shuman H.A."/>
            <person name="Segal G."/>
        </authorList>
    </citation>
    <scope>NUCLEOTIDE SEQUENCE [LARGE SCALE GENOMIC DNA]</scope>
    <source>
        <strain evidence="6 8">ATCC 43877</strain>
    </source>
</reference>
<dbReference type="EMBL" id="LNYN01000014">
    <property type="protein sequence ID" value="KTD35304.1"/>
    <property type="molecule type" value="Genomic_DNA"/>
</dbReference>
<evidence type="ECO:0000256" key="1">
    <source>
        <dbReference type="ARBA" id="ARBA00004117"/>
    </source>
</evidence>
<dbReference type="RefSeq" id="WP_051190625.1">
    <property type="nucleotide sequence ID" value="NZ_CAAAJG010000030.1"/>
</dbReference>
<dbReference type="NCBIfam" id="TIGR00205">
    <property type="entry name" value="fliE"/>
    <property type="match status" value="1"/>
</dbReference>
<comment type="similarity">
    <text evidence="2 5">Belongs to the FliE family.</text>
</comment>
<keyword evidence="7" id="KW-0969">Cilium</keyword>
<evidence type="ECO:0000313" key="8">
    <source>
        <dbReference type="Proteomes" id="UP000054985"/>
    </source>
</evidence>
<accession>A0A378JUB7</accession>
<protein>
    <recommendedName>
        <fullName evidence="3 5">Flagellar hook-basal body complex protein FliE</fullName>
    </recommendedName>
</protein>
<evidence type="ECO:0000313" key="7">
    <source>
        <dbReference type="EMBL" id="STX62335.1"/>
    </source>
</evidence>
<keyword evidence="7" id="KW-0282">Flagellum</keyword>
<dbReference type="AlphaFoldDB" id="A0A378JUB7"/>
<dbReference type="OrthoDB" id="8909229at2"/>
<dbReference type="Proteomes" id="UP000054985">
    <property type="component" value="Unassembled WGS sequence"/>
</dbReference>
<dbReference type="EMBL" id="UGOG01000001">
    <property type="protein sequence ID" value="STX62335.1"/>
    <property type="molecule type" value="Genomic_DNA"/>
</dbReference>